<keyword evidence="2" id="KW-1185">Reference proteome</keyword>
<dbReference type="Proteomes" id="UP000604825">
    <property type="component" value="Unassembled WGS sequence"/>
</dbReference>
<accession>A0A811PVQ9</accession>
<protein>
    <submittedName>
        <fullName evidence="1">Uncharacterized protein</fullName>
    </submittedName>
</protein>
<gene>
    <name evidence="1" type="ORF">NCGR_LOCUS33779</name>
</gene>
<reference evidence="1" key="1">
    <citation type="submission" date="2020-10" db="EMBL/GenBank/DDBJ databases">
        <authorList>
            <person name="Han B."/>
            <person name="Lu T."/>
            <person name="Zhao Q."/>
            <person name="Huang X."/>
            <person name="Zhao Y."/>
        </authorList>
    </citation>
    <scope>NUCLEOTIDE SEQUENCE</scope>
</reference>
<dbReference type="OrthoDB" id="27911at2759"/>
<sequence>MEHVKAKNIVTLTKPFLDVCKKILPVLVVSCVADLQLPGMHKKRITCLAGRVVSDTIAIFASTSSHGIVVIWEMAIEPTPSEDANVHTMGNAMDHGGEVDTLCFQYIEIEFPEHMNNDPIVSELMKYPSLLVFLVMCKSATVKAISLSK</sequence>
<comment type="caution">
    <text evidence="1">The sequence shown here is derived from an EMBL/GenBank/DDBJ whole genome shotgun (WGS) entry which is preliminary data.</text>
</comment>
<proteinExistence type="predicted"/>
<evidence type="ECO:0000313" key="2">
    <source>
        <dbReference type="Proteomes" id="UP000604825"/>
    </source>
</evidence>
<organism evidence="1 2">
    <name type="scientific">Miscanthus lutarioriparius</name>
    <dbReference type="NCBI Taxonomy" id="422564"/>
    <lineage>
        <taxon>Eukaryota</taxon>
        <taxon>Viridiplantae</taxon>
        <taxon>Streptophyta</taxon>
        <taxon>Embryophyta</taxon>
        <taxon>Tracheophyta</taxon>
        <taxon>Spermatophyta</taxon>
        <taxon>Magnoliopsida</taxon>
        <taxon>Liliopsida</taxon>
        <taxon>Poales</taxon>
        <taxon>Poaceae</taxon>
        <taxon>PACMAD clade</taxon>
        <taxon>Panicoideae</taxon>
        <taxon>Andropogonodae</taxon>
        <taxon>Andropogoneae</taxon>
        <taxon>Saccharinae</taxon>
        <taxon>Miscanthus</taxon>
    </lineage>
</organism>
<evidence type="ECO:0000313" key="1">
    <source>
        <dbReference type="EMBL" id="CAD6249983.1"/>
    </source>
</evidence>
<dbReference type="EMBL" id="CAJGYO010000008">
    <property type="protein sequence ID" value="CAD6249983.1"/>
    <property type="molecule type" value="Genomic_DNA"/>
</dbReference>
<dbReference type="AlphaFoldDB" id="A0A811PVQ9"/>
<name>A0A811PVQ9_9POAL</name>